<evidence type="ECO:0000313" key="2">
    <source>
        <dbReference type="Proteomes" id="UP000553632"/>
    </source>
</evidence>
<feature type="non-terminal residue" evidence="1">
    <location>
        <position position="1"/>
    </location>
</feature>
<organism evidence="1 2">
    <name type="scientific">Perkinsus olseni</name>
    <name type="common">Perkinsus atlanticus</name>
    <dbReference type="NCBI Taxonomy" id="32597"/>
    <lineage>
        <taxon>Eukaryota</taxon>
        <taxon>Sar</taxon>
        <taxon>Alveolata</taxon>
        <taxon>Perkinsozoa</taxon>
        <taxon>Perkinsea</taxon>
        <taxon>Perkinsida</taxon>
        <taxon>Perkinsidae</taxon>
        <taxon>Perkinsus</taxon>
    </lineage>
</organism>
<evidence type="ECO:0000313" key="1">
    <source>
        <dbReference type="EMBL" id="KAF4741219.1"/>
    </source>
</evidence>
<name>A0A7J6T7J6_PEROL</name>
<gene>
    <name evidence="1" type="ORF">FOZ63_023529</name>
</gene>
<proteinExistence type="predicted"/>
<sequence>VIVVDVDEVVAECIHLGGQLTEAGSSGELKACGQKALDELIGRGSISDDVYIDMILAKLHDELRGDSAVAQRPAAATSPNDGVCGWVLVGFPNSGTPCCTGAIGILSLQNASSPYLRAVLPES</sequence>
<feature type="non-terminal residue" evidence="1">
    <location>
        <position position="123"/>
    </location>
</feature>
<reference evidence="1 2" key="1">
    <citation type="submission" date="2020-04" db="EMBL/GenBank/DDBJ databases">
        <title>Perkinsus olseni comparative genomics.</title>
        <authorList>
            <person name="Bogema D.R."/>
        </authorList>
    </citation>
    <scope>NUCLEOTIDE SEQUENCE [LARGE SCALE GENOMIC DNA]</scope>
    <source>
        <strain evidence="1 2">ATCC PRA-207</strain>
    </source>
</reference>
<dbReference type="AlphaFoldDB" id="A0A7J6T7J6"/>
<protein>
    <submittedName>
        <fullName evidence="1">Uncharacterized protein</fullName>
    </submittedName>
</protein>
<accession>A0A7J6T7J6</accession>
<keyword evidence="2" id="KW-1185">Reference proteome</keyword>
<dbReference type="Proteomes" id="UP000553632">
    <property type="component" value="Unassembled WGS sequence"/>
</dbReference>
<dbReference type="EMBL" id="JABANO010012777">
    <property type="protein sequence ID" value="KAF4741219.1"/>
    <property type="molecule type" value="Genomic_DNA"/>
</dbReference>
<comment type="caution">
    <text evidence="1">The sequence shown here is derived from an EMBL/GenBank/DDBJ whole genome shotgun (WGS) entry which is preliminary data.</text>
</comment>